<accession>A0AA40FWL6</accession>
<dbReference type="EMBL" id="JAHYIQ010000013">
    <property type="protein sequence ID" value="KAK1126737.1"/>
    <property type="molecule type" value="Genomic_DNA"/>
</dbReference>
<evidence type="ECO:0000256" key="1">
    <source>
        <dbReference type="SAM" id="MobiDB-lite"/>
    </source>
</evidence>
<sequence>MIQSRCQSWSHGQSAYTEEKRRRGESTKDDRIGARLENSLPTFVSRVVWTRGIGGDVGGGFCAGVEGVRAKRKEGRAACSHGAETAALHLNDDKSRSFEDTGRLGYKRGKGVVQRPVDSQTGGRRPDQCISPVEQAEKERRRERRLKNRNRGANVHLASKNEPRTEFTSKIGPGDNSKEAREEAKTSMRIVRSVLHIQRERRTAQNFSECRMKYILTEQAAKLQREARQSFDSLSEN</sequence>
<feature type="compositionally biased region" description="Basic and acidic residues" evidence="1">
    <location>
        <begin position="17"/>
        <end position="30"/>
    </location>
</feature>
<feature type="region of interest" description="Disordered" evidence="1">
    <location>
        <begin position="165"/>
        <end position="185"/>
    </location>
</feature>
<protein>
    <submittedName>
        <fullName evidence="2">Uncharacterized protein</fullName>
    </submittedName>
</protein>
<proteinExistence type="predicted"/>
<feature type="compositionally biased region" description="Basic and acidic residues" evidence="1">
    <location>
        <begin position="176"/>
        <end position="185"/>
    </location>
</feature>
<feature type="region of interest" description="Disordered" evidence="1">
    <location>
        <begin position="1"/>
        <end position="30"/>
    </location>
</feature>
<evidence type="ECO:0000313" key="2">
    <source>
        <dbReference type="EMBL" id="KAK1126737.1"/>
    </source>
</evidence>
<feature type="region of interest" description="Disordered" evidence="1">
    <location>
        <begin position="112"/>
        <end position="151"/>
    </location>
</feature>
<keyword evidence="3" id="KW-1185">Reference proteome</keyword>
<name>A0AA40FWL6_9HYME</name>
<gene>
    <name evidence="2" type="ORF">K0M31_004361</name>
</gene>
<organism evidence="2 3">
    <name type="scientific">Melipona bicolor</name>
    <dbReference type="NCBI Taxonomy" id="60889"/>
    <lineage>
        <taxon>Eukaryota</taxon>
        <taxon>Metazoa</taxon>
        <taxon>Ecdysozoa</taxon>
        <taxon>Arthropoda</taxon>
        <taxon>Hexapoda</taxon>
        <taxon>Insecta</taxon>
        <taxon>Pterygota</taxon>
        <taxon>Neoptera</taxon>
        <taxon>Endopterygota</taxon>
        <taxon>Hymenoptera</taxon>
        <taxon>Apocrita</taxon>
        <taxon>Aculeata</taxon>
        <taxon>Apoidea</taxon>
        <taxon>Anthophila</taxon>
        <taxon>Apidae</taxon>
        <taxon>Melipona</taxon>
    </lineage>
</organism>
<reference evidence="2" key="1">
    <citation type="submission" date="2021-10" db="EMBL/GenBank/DDBJ databases">
        <title>Melipona bicolor Genome sequencing and assembly.</title>
        <authorList>
            <person name="Araujo N.S."/>
            <person name="Arias M.C."/>
        </authorList>
    </citation>
    <scope>NUCLEOTIDE SEQUENCE</scope>
    <source>
        <strain evidence="2">USP_2M_L1-L4_2017</strain>
        <tissue evidence="2">Whole body</tissue>
    </source>
</reference>
<dbReference type="AlphaFoldDB" id="A0AA40FWL6"/>
<feature type="compositionally biased region" description="Basic residues" evidence="1">
    <location>
        <begin position="141"/>
        <end position="150"/>
    </location>
</feature>
<dbReference type="Proteomes" id="UP001177670">
    <property type="component" value="Unassembled WGS sequence"/>
</dbReference>
<feature type="compositionally biased region" description="Polar residues" evidence="1">
    <location>
        <begin position="1"/>
        <end position="16"/>
    </location>
</feature>
<comment type="caution">
    <text evidence="2">The sequence shown here is derived from an EMBL/GenBank/DDBJ whole genome shotgun (WGS) entry which is preliminary data.</text>
</comment>
<evidence type="ECO:0000313" key="3">
    <source>
        <dbReference type="Proteomes" id="UP001177670"/>
    </source>
</evidence>